<evidence type="ECO:0008006" key="3">
    <source>
        <dbReference type="Google" id="ProtNLM"/>
    </source>
</evidence>
<sequence>MASRRVVHDDLPFEPMDLQVIGNHPEHVDESMLSISISTKDRLDLGDVEAAAPKATLGALSPLPTELFDFVVQDSDLRTVAALRLVNRRARTSVDASAPYKYLLRHAPHIVAALAQTGISSFFTVDQVFQVLCSNRCVQCDKFGSVLFIPECLRCCFSCLQNVSWMMPMTESDAKAVYGLTRRALVDVPSMLSLPGTYTFESLAHRKRFRLYSYRMVELHGDADVVLRYLNKEGLSARNQSWRRLWEPARNGSKFITSARFMAGISIPWFDTVTRTTYAGYACRGCQLRVMRRLKQGIDVALVPELMCRQYRMYLEDELLEHAKHCPEAQEISALANLSRKLSTQGSPVTEEQSQLLEQMALDLIV</sequence>
<dbReference type="RefSeq" id="XP_040760107.1">
    <property type="nucleotide sequence ID" value="XM_040909816.1"/>
</dbReference>
<dbReference type="OrthoDB" id="2687876at2759"/>
<evidence type="ECO:0000313" key="1">
    <source>
        <dbReference type="EMBL" id="KZT02367.1"/>
    </source>
</evidence>
<organism evidence="1 2">
    <name type="scientific">Laetiporus sulphureus 93-53</name>
    <dbReference type="NCBI Taxonomy" id="1314785"/>
    <lineage>
        <taxon>Eukaryota</taxon>
        <taxon>Fungi</taxon>
        <taxon>Dikarya</taxon>
        <taxon>Basidiomycota</taxon>
        <taxon>Agaricomycotina</taxon>
        <taxon>Agaricomycetes</taxon>
        <taxon>Polyporales</taxon>
        <taxon>Laetiporus</taxon>
    </lineage>
</organism>
<gene>
    <name evidence="1" type="ORF">LAESUDRAFT_730346</name>
</gene>
<protein>
    <recommendedName>
        <fullName evidence="3">F-box domain-containing protein</fullName>
    </recommendedName>
</protein>
<dbReference type="Proteomes" id="UP000076871">
    <property type="component" value="Unassembled WGS sequence"/>
</dbReference>
<reference evidence="1 2" key="1">
    <citation type="journal article" date="2016" name="Mol. Biol. Evol.">
        <title>Comparative Genomics of Early-Diverging Mushroom-Forming Fungi Provides Insights into the Origins of Lignocellulose Decay Capabilities.</title>
        <authorList>
            <person name="Nagy L.G."/>
            <person name="Riley R."/>
            <person name="Tritt A."/>
            <person name="Adam C."/>
            <person name="Daum C."/>
            <person name="Floudas D."/>
            <person name="Sun H."/>
            <person name="Yadav J.S."/>
            <person name="Pangilinan J."/>
            <person name="Larsson K.H."/>
            <person name="Matsuura K."/>
            <person name="Barry K."/>
            <person name="Labutti K."/>
            <person name="Kuo R."/>
            <person name="Ohm R.A."/>
            <person name="Bhattacharya S.S."/>
            <person name="Shirouzu T."/>
            <person name="Yoshinaga Y."/>
            <person name="Martin F.M."/>
            <person name="Grigoriev I.V."/>
            <person name="Hibbett D.S."/>
        </authorList>
    </citation>
    <scope>NUCLEOTIDE SEQUENCE [LARGE SCALE GENOMIC DNA]</scope>
    <source>
        <strain evidence="1 2">93-53</strain>
    </source>
</reference>
<dbReference type="GeneID" id="63826845"/>
<dbReference type="STRING" id="1314785.A0A165C849"/>
<dbReference type="InParanoid" id="A0A165C849"/>
<keyword evidence="2" id="KW-1185">Reference proteome</keyword>
<dbReference type="EMBL" id="KV427653">
    <property type="protein sequence ID" value="KZT02367.1"/>
    <property type="molecule type" value="Genomic_DNA"/>
</dbReference>
<proteinExistence type="predicted"/>
<name>A0A165C849_9APHY</name>
<evidence type="ECO:0000313" key="2">
    <source>
        <dbReference type="Proteomes" id="UP000076871"/>
    </source>
</evidence>
<accession>A0A165C849</accession>
<dbReference type="AlphaFoldDB" id="A0A165C849"/>